<dbReference type="PIRSF" id="PIRSF019455">
    <property type="entry name" value="CopR_AtkY"/>
    <property type="match status" value="1"/>
</dbReference>
<sequence>MASLKLFDSELKIMDIVWDKEPVSAKEISLIAAETIGWNKNTTYTIIKKLMDKHALQRTEPNFICTSLVPKAEVRKAETQSLIDKLYNGSKKAFFASFIENDLTEDELEMLKKMIEKR</sequence>
<dbReference type="Pfam" id="PF03965">
    <property type="entry name" value="Penicillinase_R"/>
    <property type="match status" value="1"/>
</dbReference>
<organism evidence="5 6">
    <name type="scientific">Desulfosporosinus lacus DSM 15449</name>
    <dbReference type="NCBI Taxonomy" id="1121420"/>
    <lineage>
        <taxon>Bacteria</taxon>
        <taxon>Bacillati</taxon>
        <taxon>Bacillota</taxon>
        <taxon>Clostridia</taxon>
        <taxon>Eubacteriales</taxon>
        <taxon>Desulfitobacteriaceae</taxon>
        <taxon>Desulfosporosinus</taxon>
    </lineage>
</organism>
<keyword evidence="4" id="KW-0804">Transcription</keyword>
<evidence type="ECO:0000256" key="4">
    <source>
        <dbReference type="ARBA" id="ARBA00023163"/>
    </source>
</evidence>
<dbReference type="OrthoDB" id="9795583at2"/>
<name>A0A1M5ZZ52_9FIRM</name>
<dbReference type="RefSeq" id="WP_073031305.1">
    <property type="nucleotide sequence ID" value="NZ_FQXJ01000016.1"/>
</dbReference>
<dbReference type="Proteomes" id="UP000183954">
    <property type="component" value="Unassembled WGS sequence"/>
</dbReference>
<accession>A0A1M5ZZ52</accession>
<evidence type="ECO:0000313" key="5">
    <source>
        <dbReference type="EMBL" id="SHI29534.1"/>
    </source>
</evidence>
<dbReference type="GO" id="GO:0003677">
    <property type="term" value="F:DNA binding"/>
    <property type="evidence" value="ECO:0007669"/>
    <property type="project" value="UniProtKB-KW"/>
</dbReference>
<dbReference type="AlphaFoldDB" id="A0A1M5ZZ52"/>
<reference evidence="6" key="1">
    <citation type="submission" date="2016-11" db="EMBL/GenBank/DDBJ databases">
        <authorList>
            <person name="Varghese N."/>
            <person name="Submissions S."/>
        </authorList>
    </citation>
    <scope>NUCLEOTIDE SEQUENCE [LARGE SCALE GENOMIC DNA]</scope>
    <source>
        <strain evidence="6">DSM 15449</strain>
    </source>
</reference>
<keyword evidence="2" id="KW-0805">Transcription regulation</keyword>
<dbReference type="InterPro" id="IPR005650">
    <property type="entry name" value="BlaI_family"/>
</dbReference>
<dbReference type="InterPro" id="IPR036390">
    <property type="entry name" value="WH_DNA-bd_sf"/>
</dbReference>
<evidence type="ECO:0000256" key="1">
    <source>
        <dbReference type="ARBA" id="ARBA00011046"/>
    </source>
</evidence>
<dbReference type="SUPFAM" id="SSF46785">
    <property type="entry name" value="Winged helix' DNA-binding domain"/>
    <property type="match status" value="1"/>
</dbReference>
<dbReference type="GO" id="GO:0045892">
    <property type="term" value="P:negative regulation of DNA-templated transcription"/>
    <property type="evidence" value="ECO:0007669"/>
    <property type="project" value="InterPro"/>
</dbReference>
<keyword evidence="6" id="KW-1185">Reference proteome</keyword>
<dbReference type="InterPro" id="IPR036388">
    <property type="entry name" value="WH-like_DNA-bd_sf"/>
</dbReference>
<proteinExistence type="inferred from homology"/>
<dbReference type="STRING" id="1121420.SAMN02746098_03828"/>
<protein>
    <submittedName>
        <fullName evidence="5">Predicted transcriptional regulator</fullName>
    </submittedName>
</protein>
<evidence type="ECO:0000256" key="3">
    <source>
        <dbReference type="ARBA" id="ARBA00023125"/>
    </source>
</evidence>
<gene>
    <name evidence="5" type="ORF">SAMN02746098_03828</name>
</gene>
<keyword evidence="3" id="KW-0238">DNA-binding</keyword>
<dbReference type="EMBL" id="FQXJ01000016">
    <property type="protein sequence ID" value="SHI29534.1"/>
    <property type="molecule type" value="Genomic_DNA"/>
</dbReference>
<dbReference type="Gene3D" id="1.10.10.10">
    <property type="entry name" value="Winged helix-like DNA-binding domain superfamily/Winged helix DNA-binding domain"/>
    <property type="match status" value="1"/>
</dbReference>
<evidence type="ECO:0000313" key="6">
    <source>
        <dbReference type="Proteomes" id="UP000183954"/>
    </source>
</evidence>
<evidence type="ECO:0000256" key="2">
    <source>
        <dbReference type="ARBA" id="ARBA00023015"/>
    </source>
</evidence>
<dbReference type="Gene3D" id="1.10.4040.10">
    <property type="entry name" value="Penicillinase repressor domain"/>
    <property type="match status" value="1"/>
</dbReference>
<comment type="similarity">
    <text evidence="1">Belongs to the BlaI transcriptional regulatory family.</text>
</comment>